<accession>A0AAV4X524</accession>
<dbReference type="Proteomes" id="UP001054945">
    <property type="component" value="Unassembled WGS sequence"/>
</dbReference>
<sequence length="215" mass="24244">MADKRYLSKLFARDIFSSSRVIQITRPQAVPLPPDGQLASALAFGTTGFSVEDALEVLRILSPPSSWHEPGSVQESEDSGKEGHPSHNALACHQQANRGWTQRPRNLGLSPALPHGHGIVHLHAATDVPDGDERRRIEPHPVLHRGWIGRRYQQLDSTQKGHLQDLEDRFRRRLAERNRKTSQSGCSEVRRAHSSLIGSRTWRVVFVSGHFERQR</sequence>
<evidence type="ECO:0000256" key="1">
    <source>
        <dbReference type="SAM" id="MobiDB-lite"/>
    </source>
</evidence>
<organism evidence="2 3">
    <name type="scientific">Caerostris extrusa</name>
    <name type="common">Bark spider</name>
    <name type="synonym">Caerostris bankana</name>
    <dbReference type="NCBI Taxonomy" id="172846"/>
    <lineage>
        <taxon>Eukaryota</taxon>
        <taxon>Metazoa</taxon>
        <taxon>Ecdysozoa</taxon>
        <taxon>Arthropoda</taxon>
        <taxon>Chelicerata</taxon>
        <taxon>Arachnida</taxon>
        <taxon>Araneae</taxon>
        <taxon>Araneomorphae</taxon>
        <taxon>Entelegynae</taxon>
        <taxon>Araneoidea</taxon>
        <taxon>Araneidae</taxon>
        <taxon>Caerostris</taxon>
    </lineage>
</organism>
<evidence type="ECO:0000313" key="2">
    <source>
        <dbReference type="EMBL" id="GIY88893.1"/>
    </source>
</evidence>
<keyword evidence="3" id="KW-1185">Reference proteome</keyword>
<reference evidence="2 3" key="1">
    <citation type="submission" date="2021-06" db="EMBL/GenBank/DDBJ databases">
        <title>Caerostris extrusa draft genome.</title>
        <authorList>
            <person name="Kono N."/>
            <person name="Arakawa K."/>
        </authorList>
    </citation>
    <scope>NUCLEOTIDE SEQUENCE [LARGE SCALE GENOMIC DNA]</scope>
</reference>
<gene>
    <name evidence="2" type="ORF">CEXT_773861</name>
</gene>
<dbReference type="EMBL" id="BPLR01017116">
    <property type="protein sequence ID" value="GIY88893.1"/>
    <property type="molecule type" value="Genomic_DNA"/>
</dbReference>
<name>A0AAV4X524_CAEEX</name>
<proteinExistence type="predicted"/>
<protein>
    <submittedName>
        <fullName evidence="2">Uncharacterized protein</fullName>
    </submittedName>
</protein>
<evidence type="ECO:0000313" key="3">
    <source>
        <dbReference type="Proteomes" id="UP001054945"/>
    </source>
</evidence>
<dbReference type="AlphaFoldDB" id="A0AAV4X524"/>
<feature type="region of interest" description="Disordered" evidence="1">
    <location>
        <begin position="66"/>
        <end position="87"/>
    </location>
</feature>
<comment type="caution">
    <text evidence="2">The sequence shown here is derived from an EMBL/GenBank/DDBJ whole genome shotgun (WGS) entry which is preliminary data.</text>
</comment>